<dbReference type="GO" id="GO:0046872">
    <property type="term" value="F:metal ion binding"/>
    <property type="evidence" value="ECO:0007669"/>
    <property type="project" value="UniProtKB-KW"/>
</dbReference>
<keyword evidence="9" id="KW-0464">Manganese</keyword>
<keyword evidence="13" id="KW-1185">Reference proteome</keyword>
<keyword evidence="6" id="KW-0378">Hydrolase</keyword>
<keyword evidence="7" id="KW-0460">Magnesium</keyword>
<dbReference type="CDD" id="cd00143">
    <property type="entry name" value="PP2Cc"/>
    <property type="match status" value="1"/>
</dbReference>
<comment type="similarity">
    <text evidence="3">Belongs to the PP2C family.</text>
</comment>
<dbReference type="EC" id="3.1.3.16" evidence="4"/>
<dbReference type="AlphaFoldDB" id="A0A1S2XDK6"/>
<keyword evidence="8" id="KW-0904">Protein phosphatase</keyword>
<feature type="domain" description="PPM-type phosphatase" evidence="12">
    <location>
        <begin position="33"/>
        <end position="293"/>
    </location>
</feature>
<dbReference type="Proteomes" id="UP000087171">
    <property type="component" value="Chromosome Ca1"/>
</dbReference>
<dbReference type="FunFam" id="3.60.40.10:FF:000022">
    <property type="entry name" value="probable protein phosphatase 2C 12"/>
    <property type="match status" value="1"/>
</dbReference>
<evidence type="ECO:0000256" key="3">
    <source>
        <dbReference type="ARBA" id="ARBA00006702"/>
    </source>
</evidence>
<evidence type="ECO:0000256" key="5">
    <source>
        <dbReference type="ARBA" id="ARBA00022723"/>
    </source>
</evidence>
<dbReference type="PaxDb" id="3827-XP_004487674.1"/>
<name>A0A1S2XDK6_CICAR</name>
<evidence type="ECO:0000313" key="14">
    <source>
        <dbReference type="RefSeq" id="XP_004487674.1"/>
    </source>
</evidence>
<evidence type="ECO:0000256" key="1">
    <source>
        <dbReference type="ARBA" id="ARBA00001936"/>
    </source>
</evidence>
<dbReference type="SUPFAM" id="SSF81606">
    <property type="entry name" value="PP2C-like"/>
    <property type="match status" value="1"/>
</dbReference>
<evidence type="ECO:0000313" key="16">
    <source>
        <dbReference type="RefSeq" id="XP_027187811.1"/>
    </source>
</evidence>
<dbReference type="PROSITE" id="PS51746">
    <property type="entry name" value="PPM_2"/>
    <property type="match status" value="1"/>
</dbReference>
<dbReference type="GO" id="GO:0004722">
    <property type="term" value="F:protein serine/threonine phosphatase activity"/>
    <property type="evidence" value="ECO:0007669"/>
    <property type="project" value="UniProtKB-EC"/>
</dbReference>
<dbReference type="OrthoDB" id="10264738at2759"/>
<sequence>MSTKSEHQTVPLSVFLKRELMIEKIEKPEIVHGQAFQSKKGEDFTLLKTECQRMMGDGVYTYSVFGLFDGHSGSAAAIYSKENLLNNVLSAIPPDLNRDEWLAALPRALVAGFVKTDKDFQQKGQKSGTTVTFVIIEGWVVTVASVGDSRCVLESSEGGIYYLSADHRLETNEEERVRITSSGGEVGRLNTGGGAEVGPLRCWPGGLCLSRSIGDMDIGEFVVPVPYVKQVKLSTGGGRLVICSDGVWDALPAEVALDCCRGMSAESAAPLIVKEALQAKGLRDDTTCIVVDILPQEKPPAPVPHQKKPAVKGMLKAMFRKKTSESSYIDKEYLEPDVVVELYEEGSAMLSERLDTKYPLCNMFKLFICAVCQVEIKPGEGISVHEGASNPRKLRPWDGPFLCFSCREKKEAMEGKRSLDRLSSGSDE</sequence>
<organism evidence="14">
    <name type="scientific">Cicer arietinum</name>
    <name type="common">Chickpea</name>
    <name type="synonym">Garbanzo</name>
    <dbReference type="NCBI Taxonomy" id="3827"/>
    <lineage>
        <taxon>Eukaryota</taxon>
        <taxon>Viridiplantae</taxon>
        <taxon>Streptophyta</taxon>
        <taxon>Embryophyta</taxon>
        <taxon>Tracheophyta</taxon>
        <taxon>Spermatophyta</taxon>
        <taxon>Magnoliopsida</taxon>
        <taxon>eudicotyledons</taxon>
        <taxon>Gunneridae</taxon>
        <taxon>Pentapetalae</taxon>
        <taxon>rosids</taxon>
        <taxon>fabids</taxon>
        <taxon>Fabales</taxon>
        <taxon>Fabaceae</taxon>
        <taxon>Papilionoideae</taxon>
        <taxon>50 kb inversion clade</taxon>
        <taxon>NPAAA clade</taxon>
        <taxon>Hologalegina</taxon>
        <taxon>IRL clade</taxon>
        <taxon>Cicereae</taxon>
        <taxon>Cicer</taxon>
    </lineage>
</organism>
<dbReference type="Pfam" id="PF00481">
    <property type="entry name" value="PP2C"/>
    <property type="match status" value="1"/>
</dbReference>
<dbReference type="InterPro" id="IPR001932">
    <property type="entry name" value="PPM-type_phosphatase-like_dom"/>
</dbReference>
<evidence type="ECO:0000256" key="6">
    <source>
        <dbReference type="ARBA" id="ARBA00022801"/>
    </source>
</evidence>
<dbReference type="SMART" id="SM00331">
    <property type="entry name" value="PP2C_SIG"/>
    <property type="match status" value="1"/>
</dbReference>
<comment type="catalytic activity">
    <reaction evidence="10">
        <text>O-phospho-L-seryl-[protein] + H2O = L-seryl-[protein] + phosphate</text>
        <dbReference type="Rhea" id="RHEA:20629"/>
        <dbReference type="Rhea" id="RHEA-COMP:9863"/>
        <dbReference type="Rhea" id="RHEA-COMP:11604"/>
        <dbReference type="ChEBI" id="CHEBI:15377"/>
        <dbReference type="ChEBI" id="CHEBI:29999"/>
        <dbReference type="ChEBI" id="CHEBI:43474"/>
        <dbReference type="ChEBI" id="CHEBI:83421"/>
        <dbReference type="EC" id="3.1.3.16"/>
    </reaction>
</comment>
<evidence type="ECO:0000313" key="13">
    <source>
        <dbReference type="Proteomes" id="UP000087171"/>
    </source>
</evidence>
<evidence type="ECO:0000256" key="10">
    <source>
        <dbReference type="ARBA" id="ARBA00047761"/>
    </source>
</evidence>
<evidence type="ECO:0000313" key="15">
    <source>
        <dbReference type="RefSeq" id="XP_012572278.1"/>
    </source>
</evidence>
<dbReference type="RefSeq" id="XP_027187811.1">
    <property type="nucleotide sequence ID" value="XM_027332010.1"/>
</dbReference>
<evidence type="ECO:0000256" key="4">
    <source>
        <dbReference type="ARBA" id="ARBA00013081"/>
    </source>
</evidence>
<evidence type="ECO:0000256" key="8">
    <source>
        <dbReference type="ARBA" id="ARBA00022912"/>
    </source>
</evidence>
<dbReference type="Gene3D" id="3.60.40.10">
    <property type="entry name" value="PPM-type phosphatase domain"/>
    <property type="match status" value="1"/>
</dbReference>
<dbReference type="RefSeq" id="XP_004487674.1">
    <property type="nucleotide sequence ID" value="XM_004487617.3"/>
</dbReference>
<dbReference type="KEGG" id="cam:101505057"/>
<gene>
    <name evidence="14 15 16" type="primary">LOC101505057</name>
</gene>
<reference evidence="14 15" key="2">
    <citation type="submission" date="2023-09" db="UniProtKB">
        <authorList>
            <consortium name="RefSeq"/>
        </authorList>
    </citation>
    <scope>IDENTIFICATION</scope>
    <source>
        <tissue evidence="14 15">Etiolated seedlings</tissue>
    </source>
</reference>
<accession>A0A1S2XDK6</accession>
<dbReference type="InterPro" id="IPR015655">
    <property type="entry name" value="PP2C"/>
</dbReference>
<dbReference type="RefSeq" id="XP_012572278.1">
    <property type="nucleotide sequence ID" value="XM_012716824.2"/>
</dbReference>
<evidence type="ECO:0000259" key="12">
    <source>
        <dbReference type="PROSITE" id="PS51746"/>
    </source>
</evidence>
<comment type="cofactor">
    <cofactor evidence="2">
        <name>Mg(2+)</name>
        <dbReference type="ChEBI" id="CHEBI:18420"/>
    </cofactor>
</comment>
<evidence type="ECO:0000256" key="11">
    <source>
        <dbReference type="ARBA" id="ARBA00048336"/>
    </source>
</evidence>
<dbReference type="PANTHER" id="PTHR47992">
    <property type="entry name" value="PROTEIN PHOSPHATASE"/>
    <property type="match status" value="1"/>
</dbReference>
<comment type="catalytic activity">
    <reaction evidence="11">
        <text>O-phospho-L-threonyl-[protein] + H2O = L-threonyl-[protein] + phosphate</text>
        <dbReference type="Rhea" id="RHEA:47004"/>
        <dbReference type="Rhea" id="RHEA-COMP:11060"/>
        <dbReference type="Rhea" id="RHEA-COMP:11605"/>
        <dbReference type="ChEBI" id="CHEBI:15377"/>
        <dbReference type="ChEBI" id="CHEBI:30013"/>
        <dbReference type="ChEBI" id="CHEBI:43474"/>
        <dbReference type="ChEBI" id="CHEBI:61977"/>
        <dbReference type="EC" id="3.1.3.16"/>
    </reaction>
</comment>
<comment type="cofactor">
    <cofactor evidence="1">
        <name>Mn(2+)</name>
        <dbReference type="ChEBI" id="CHEBI:29035"/>
    </cofactor>
</comment>
<protein>
    <recommendedName>
        <fullName evidence="4">protein-serine/threonine phosphatase</fullName>
        <ecNumber evidence="4">3.1.3.16</ecNumber>
    </recommendedName>
</protein>
<dbReference type="GeneID" id="101505057"/>
<dbReference type="eggNOG" id="KOG0698">
    <property type="taxonomic scope" value="Eukaryota"/>
</dbReference>
<dbReference type="SMART" id="SM00332">
    <property type="entry name" value="PP2Cc"/>
    <property type="match status" value="1"/>
</dbReference>
<evidence type="ECO:0000256" key="7">
    <source>
        <dbReference type="ARBA" id="ARBA00022842"/>
    </source>
</evidence>
<evidence type="ECO:0000256" key="9">
    <source>
        <dbReference type="ARBA" id="ARBA00023211"/>
    </source>
</evidence>
<dbReference type="InterPro" id="IPR036457">
    <property type="entry name" value="PPM-type-like_dom_sf"/>
</dbReference>
<keyword evidence="5" id="KW-0479">Metal-binding</keyword>
<reference evidence="13" key="1">
    <citation type="journal article" date="2013" name="Nat. Biotechnol.">
        <title>Draft genome sequence of chickpea (Cicer arietinum) provides a resource for trait improvement.</title>
        <authorList>
            <person name="Varshney R.K."/>
            <person name="Song C."/>
            <person name="Saxena R.K."/>
            <person name="Azam S."/>
            <person name="Yu S."/>
            <person name="Sharpe A.G."/>
            <person name="Cannon S."/>
            <person name="Baek J."/>
            <person name="Rosen B.D."/>
            <person name="Tar'an B."/>
            <person name="Millan T."/>
            <person name="Zhang X."/>
            <person name="Ramsay L.D."/>
            <person name="Iwata A."/>
            <person name="Wang Y."/>
            <person name="Nelson W."/>
            <person name="Farmer A.D."/>
            <person name="Gaur P.M."/>
            <person name="Soderlund C."/>
            <person name="Penmetsa R.V."/>
            <person name="Xu C."/>
            <person name="Bharti A.K."/>
            <person name="He W."/>
            <person name="Winter P."/>
            <person name="Zhao S."/>
            <person name="Hane J.K."/>
            <person name="Carrasquilla-Garcia N."/>
            <person name="Condie J.A."/>
            <person name="Upadhyaya H.D."/>
            <person name="Luo M.C."/>
            <person name="Thudi M."/>
            <person name="Gowda C.L."/>
            <person name="Singh N.P."/>
            <person name="Lichtenzveig J."/>
            <person name="Gali K.K."/>
            <person name="Rubio J."/>
            <person name="Nadarajan N."/>
            <person name="Dolezel J."/>
            <person name="Bansal K.C."/>
            <person name="Xu X."/>
            <person name="Edwards D."/>
            <person name="Zhang G."/>
            <person name="Kahl G."/>
            <person name="Gil J."/>
            <person name="Singh K.B."/>
            <person name="Datta S.K."/>
            <person name="Jackson S.A."/>
            <person name="Wang J."/>
            <person name="Cook D.R."/>
        </authorList>
    </citation>
    <scope>NUCLEOTIDE SEQUENCE [LARGE SCALE GENOMIC DNA]</scope>
    <source>
        <strain evidence="13">cv. CDC Frontier</strain>
    </source>
</reference>
<evidence type="ECO:0000256" key="2">
    <source>
        <dbReference type="ARBA" id="ARBA00001946"/>
    </source>
</evidence>
<proteinExistence type="inferred from homology"/>